<comment type="caution">
    <text evidence="3">The sequence shown here is derived from an EMBL/GenBank/DDBJ whole genome shotgun (WGS) entry which is preliminary data.</text>
</comment>
<dbReference type="InterPro" id="IPR036005">
    <property type="entry name" value="Creatinase/aminopeptidase-like"/>
</dbReference>
<sequence>MATTSTGGRSAEPRGFRTVRRLAYACAEAVAARLEHGVTERGAARMQREWLRGRRARDWFHPPFAWFGDRTAFTGFRVPSRLFPTGRALEPGMPFALGLAPVYEGYPADIGRSGSLGVNPVQDRLMAGLEALRGLIVRERRPLREIHQDVDRLMVRQGYAGRHRAHPFGVIARKVHRVRQLRWSPHLFGFGTQSLEGLAADALHGHREGWSPYRFSDHPPRPGLRRSNPTPASG</sequence>
<proteinExistence type="predicted"/>
<evidence type="ECO:0000313" key="3">
    <source>
        <dbReference type="EMBL" id="GHA32909.1"/>
    </source>
</evidence>
<evidence type="ECO:0000259" key="2">
    <source>
        <dbReference type="Pfam" id="PF00557"/>
    </source>
</evidence>
<organism evidence="3 4">
    <name type="scientific">Streptomyces canarius</name>
    <dbReference type="NCBI Taxonomy" id="285453"/>
    <lineage>
        <taxon>Bacteria</taxon>
        <taxon>Bacillati</taxon>
        <taxon>Actinomycetota</taxon>
        <taxon>Actinomycetes</taxon>
        <taxon>Kitasatosporales</taxon>
        <taxon>Streptomycetaceae</taxon>
        <taxon>Streptomyces</taxon>
    </lineage>
</organism>
<evidence type="ECO:0000256" key="1">
    <source>
        <dbReference type="SAM" id="MobiDB-lite"/>
    </source>
</evidence>
<keyword evidence="4" id="KW-1185">Reference proteome</keyword>
<evidence type="ECO:0000313" key="4">
    <source>
        <dbReference type="Proteomes" id="UP000653644"/>
    </source>
</evidence>
<dbReference type="EMBL" id="BMVN01000013">
    <property type="protein sequence ID" value="GHA32909.1"/>
    <property type="molecule type" value="Genomic_DNA"/>
</dbReference>
<dbReference type="Pfam" id="PF00557">
    <property type="entry name" value="Peptidase_M24"/>
    <property type="match status" value="1"/>
</dbReference>
<dbReference type="Gene3D" id="3.90.230.10">
    <property type="entry name" value="Creatinase/methionine aminopeptidase superfamily"/>
    <property type="match status" value="1"/>
</dbReference>
<name>A0ABQ3CQG2_9ACTN</name>
<gene>
    <name evidence="3" type="ORF">GCM10010345_42120</name>
</gene>
<feature type="region of interest" description="Disordered" evidence="1">
    <location>
        <begin position="211"/>
        <end position="234"/>
    </location>
</feature>
<dbReference type="InterPro" id="IPR000994">
    <property type="entry name" value="Pept_M24"/>
</dbReference>
<feature type="domain" description="Peptidase M24" evidence="2">
    <location>
        <begin position="16"/>
        <end position="176"/>
    </location>
</feature>
<feature type="compositionally biased region" description="Basic and acidic residues" evidence="1">
    <location>
        <begin position="211"/>
        <end position="220"/>
    </location>
</feature>
<protein>
    <recommendedName>
        <fullName evidence="2">Peptidase M24 domain-containing protein</fullName>
    </recommendedName>
</protein>
<dbReference type="Proteomes" id="UP000653644">
    <property type="component" value="Unassembled WGS sequence"/>
</dbReference>
<reference evidence="4" key="1">
    <citation type="journal article" date="2019" name="Int. J. Syst. Evol. Microbiol.">
        <title>The Global Catalogue of Microorganisms (GCM) 10K type strain sequencing project: providing services to taxonomists for standard genome sequencing and annotation.</title>
        <authorList>
            <consortium name="The Broad Institute Genomics Platform"/>
            <consortium name="The Broad Institute Genome Sequencing Center for Infectious Disease"/>
            <person name="Wu L."/>
            <person name="Ma J."/>
        </authorList>
    </citation>
    <scope>NUCLEOTIDE SEQUENCE [LARGE SCALE GENOMIC DNA]</scope>
    <source>
        <strain evidence="4">JCM 4733</strain>
    </source>
</reference>
<accession>A0ABQ3CQG2</accession>
<dbReference type="SUPFAM" id="SSF55920">
    <property type="entry name" value="Creatinase/aminopeptidase"/>
    <property type="match status" value="1"/>
</dbReference>